<evidence type="ECO:0000256" key="9">
    <source>
        <dbReference type="ARBA" id="ARBA00022989"/>
    </source>
</evidence>
<dbReference type="CDD" id="cd00130">
    <property type="entry name" value="PAS"/>
    <property type="match status" value="1"/>
</dbReference>
<feature type="domain" description="Histidine kinase" evidence="12">
    <location>
        <begin position="461"/>
        <end position="673"/>
    </location>
</feature>
<dbReference type="InterPro" id="IPR036890">
    <property type="entry name" value="HATPase_C_sf"/>
</dbReference>
<dbReference type="InterPro" id="IPR005467">
    <property type="entry name" value="His_kinase_dom"/>
</dbReference>
<reference evidence="16" key="1">
    <citation type="journal article" date="2019" name="Int. J. Syst. Evol. Microbiol.">
        <title>The Global Catalogue of Microorganisms (GCM) 10K type strain sequencing project: providing services to taxonomists for standard genome sequencing and annotation.</title>
        <authorList>
            <consortium name="The Broad Institute Genomics Platform"/>
            <consortium name="The Broad Institute Genome Sequencing Center for Infectious Disease"/>
            <person name="Wu L."/>
            <person name="Ma J."/>
        </authorList>
    </citation>
    <scope>NUCLEOTIDE SEQUENCE [LARGE SCALE GENOMIC DNA]</scope>
    <source>
        <strain evidence="16">LMG 29894</strain>
    </source>
</reference>
<dbReference type="InterPro" id="IPR004358">
    <property type="entry name" value="Sig_transdc_His_kin-like_C"/>
</dbReference>
<dbReference type="SUPFAM" id="SSF47384">
    <property type="entry name" value="Homodimeric domain of signal transducing histidine kinase"/>
    <property type="match status" value="1"/>
</dbReference>
<feature type="transmembrane region" description="Helical" evidence="11">
    <location>
        <begin position="116"/>
        <end position="142"/>
    </location>
</feature>
<dbReference type="SMART" id="SM00091">
    <property type="entry name" value="PAS"/>
    <property type="match status" value="1"/>
</dbReference>
<feature type="transmembrane region" description="Helical" evidence="11">
    <location>
        <begin position="217"/>
        <end position="244"/>
    </location>
</feature>
<dbReference type="InterPro" id="IPR007895">
    <property type="entry name" value="MASE1"/>
</dbReference>
<dbReference type="EC" id="2.7.13.3" evidence="3"/>
<organism evidence="15 16">
    <name type="scientific">Chitinimonas lacunae</name>
    <dbReference type="NCBI Taxonomy" id="1963018"/>
    <lineage>
        <taxon>Bacteria</taxon>
        <taxon>Pseudomonadati</taxon>
        <taxon>Pseudomonadota</taxon>
        <taxon>Betaproteobacteria</taxon>
        <taxon>Neisseriales</taxon>
        <taxon>Chitinibacteraceae</taxon>
        <taxon>Chitinimonas</taxon>
    </lineage>
</organism>
<keyword evidence="16" id="KW-1185">Reference proteome</keyword>
<keyword evidence="8" id="KW-0418">Kinase</keyword>
<dbReference type="EMBL" id="JBHSBU010000001">
    <property type="protein sequence ID" value="MFC4159072.1"/>
    <property type="molecule type" value="Genomic_DNA"/>
</dbReference>
<evidence type="ECO:0000256" key="1">
    <source>
        <dbReference type="ARBA" id="ARBA00000085"/>
    </source>
</evidence>
<evidence type="ECO:0000259" key="13">
    <source>
        <dbReference type="PROSITE" id="PS50112"/>
    </source>
</evidence>
<dbReference type="PANTHER" id="PTHR42878">
    <property type="entry name" value="TWO-COMPONENT HISTIDINE KINASE"/>
    <property type="match status" value="1"/>
</dbReference>
<dbReference type="Gene3D" id="3.30.565.10">
    <property type="entry name" value="Histidine kinase-like ATPase, C-terminal domain"/>
    <property type="match status" value="1"/>
</dbReference>
<dbReference type="Proteomes" id="UP001595791">
    <property type="component" value="Unassembled WGS sequence"/>
</dbReference>
<dbReference type="Pfam" id="PF08447">
    <property type="entry name" value="PAS_3"/>
    <property type="match status" value="1"/>
</dbReference>
<keyword evidence="10 11" id="KW-0472">Membrane</keyword>
<accession>A0ABV8MN08</accession>
<dbReference type="InterPro" id="IPR013655">
    <property type="entry name" value="PAS_fold_3"/>
</dbReference>
<feature type="transmembrane region" description="Helical" evidence="11">
    <location>
        <begin position="35"/>
        <end position="54"/>
    </location>
</feature>
<feature type="transmembrane region" description="Helical" evidence="11">
    <location>
        <begin position="61"/>
        <end position="80"/>
    </location>
</feature>
<evidence type="ECO:0000256" key="8">
    <source>
        <dbReference type="ARBA" id="ARBA00022777"/>
    </source>
</evidence>
<feature type="transmembrane region" description="Helical" evidence="11">
    <location>
        <begin position="265"/>
        <end position="285"/>
    </location>
</feature>
<dbReference type="CDD" id="cd00082">
    <property type="entry name" value="HisKA"/>
    <property type="match status" value="1"/>
</dbReference>
<dbReference type="SUPFAM" id="SSF55785">
    <property type="entry name" value="PYP-like sensor domain (PAS domain)"/>
    <property type="match status" value="1"/>
</dbReference>
<dbReference type="InterPro" id="IPR050351">
    <property type="entry name" value="BphY/WalK/GraS-like"/>
</dbReference>
<sequence length="673" mass="73801">MLPQLSDRRWWFDVIALSLLFWAVAYAGFRIAPAYAHVTSIWFPSGIALAVLLLRGIDRWPGALFGAMLFTLSIGVPLHLSFLSGSGDMLSSLVGCWLLNRYGFDPKLTSFRDALLLIFAGAALPTLFGGSIGATTLVLGGVAPVNMWPLIFKVWWLADFGGVLTLTPLLLALARPQKPWQEPGTEALLLACMLLISCGLAFGLATEVFHGNPIPAYLVFPFVIWAAVRFGHAATALVVLVASLSAIGGSIIHLSTADAVRSLQVLNLQMFMSVVSGVGLVLVAATAQQRQVAALLVSDIAKREQVEEALRQSEAGYRALFEHAAVGIAHVGLDGHYVRVNQRLCQLFGYSEQEMLQTGVPALTHPDDMPATNRAVQQMLSSEVTIAEDDKRYLCKDGSYLWAHTSVGLHRAQDGTPLHFVTVVQDISQQKAAEEALKLHQEHLEELVTVRTQELASFSYSVSHDLRAPLRLIDGMSMFLLEDYNDRLDDTGRDYLQRIRRGVHKMSDLIDALLALAQISRAELHAVPVDLSALAQELGQELRQLHPQQQVEFVVAPNLRARGDALLLRAALQNLLGNAWKFSRKVETPHIEVGALRQDGETVYFVRDNGAGFNMANADRLFGAFQRLHSEQEFEGSGIGLASVARIIHRHEGRIWAESAPGAGATFYFTLPR</sequence>
<dbReference type="InterPro" id="IPR035965">
    <property type="entry name" value="PAS-like_dom_sf"/>
</dbReference>
<comment type="subcellular location">
    <subcellularLocation>
        <location evidence="2">Cell membrane</location>
        <topology evidence="2">Multi-pass membrane protein</topology>
    </subcellularLocation>
</comment>
<feature type="domain" description="PAC" evidence="14">
    <location>
        <begin position="387"/>
        <end position="439"/>
    </location>
</feature>
<dbReference type="Gene3D" id="3.30.450.20">
    <property type="entry name" value="PAS domain"/>
    <property type="match status" value="1"/>
</dbReference>
<evidence type="ECO:0000256" key="4">
    <source>
        <dbReference type="ARBA" id="ARBA00022475"/>
    </source>
</evidence>
<comment type="caution">
    <text evidence="15">The sequence shown here is derived from an EMBL/GenBank/DDBJ whole genome shotgun (WGS) entry which is preliminary data.</text>
</comment>
<keyword evidence="4" id="KW-1003">Cell membrane</keyword>
<dbReference type="PROSITE" id="PS50112">
    <property type="entry name" value="PAS"/>
    <property type="match status" value="1"/>
</dbReference>
<dbReference type="SMART" id="SM00388">
    <property type="entry name" value="HisKA"/>
    <property type="match status" value="1"/>
</dbReference>
<keyword evidence="5" id="KW-0597">Phosphoprotein</keyword>
<protein>
    <recommendedName>
        <fullName evidence="3">histidine kinase</fullName>
        <ecNumber evidence="3">2.7.13.3</ecNumber>
    </recommendedName>
</protein>
<evidence type="ECO:0000256" key="7">
    <source>
        <dbReference type="ARBA" id="ARBA00022692"/>
    </source>
</evidence>
<keyword evidence="9 11" id="KW-1133">Transmembrane helix</keyword>
<dbReference type="Pfam" id="PF05231">
    <property type="entry name" value="MASE1"/>
    <property type="match status" value="1"/>
</dbReference>
<dbReference type="InterPro" id="IPR001610">
    <property type="entry name" value="PAC"/>
</dbReference>
<evidence type="ECO:0000256" key="11">
    <source>
        <dbReference type="SAM" id="Phobius"/>
    </source>
</evidence>
<evidence type="ECO:0000313" key="16">
    <source>
        <dbReference type="Proteomes" id="UP001595791"/>
    </source>
</evidence>
<dbReference type="Pfam" id="PF00512">
    <property type="entry name" value="HisKA"/>
    <property type="match status" value="1"/>
</dbReference>
<dbReference type="SUPFAM" id="SSF55874">
    <property type="entry name" value="ATPase domain of HSP90 chaperone/DNA topoisomerase II/histidine kinase"/>
    <property type="match status" value="1"/>
</dbReference>
<dbReference type="Gene3D" id="1.10.287.130">
    <property type="match status" value="1"/>
</dbReference>
<evidence type="ECO:0000256" key="10">
    <source>
        <dbReference type="ARBA" id="ARBA00023136"/>
    </source>
</evidence>
<dbReference type="InterPro" id="IPR003661">
    <property type="entry name" value="HisK_dim/P_dom"/>
</dbReference>
<feature type="domain" description="PAS" evidence="13">
    <location>
        <begin position="313"/>
        <end position="383"/>
    </location>
</feature>
<evidence type="ECO:0000256" key="3">
    <source>
        <dbReference type="ARBA" id="ARBA00012438"/>
    </source>
</evidence>
<dbReference type="PRINTS" id="PR00344">
    <property type="entry name" value="BCTRLSENSOR"/>
</dbReference>
<feature type="transmembrane region" description="Helical" evidence="11">
    <location>
        <begin position="154"/>
        <end position="174"/>
    </location>
</feature>
<dbReference type="Pfam" id="PF02518">
    <property type="entry name" value="HATPase_c"/>
    <property type="match status" value="1"/>
</dbReference>
<evidence type="ECO:0000313" key="15">
    <source>
        <dbReference type="EMBL" id="MFC4159072.1"/>
    </source>
</evidence>
<dbReference type="InterPro" id="IPR003594">
    <property type="entry name" value="HATPase_dom"/>
</dbReference>
<dbReference type="SMART" id="SM00086">
    <property type="entry name" value="PAC"/>
    <property type="match status" value="1"/>
</dbReference>
<keyword evidence="6" id="KW-0808">Transferase</keyword>
<evidence type="ECO:0000259" key="14">
    <source>
        <dbReference type="PROSITE" id="PS50113"/>
    </source>
</evidence>
<dbReference type="RefSeq" id="WP_378162431.1">
    <property type="nucleotide sequence ID" value="NZ_JBHSBU010000001.1"/>
</dbReference>
<dbReference type="InterPro" id="IPR000700">
    <property type="entry name" value="PAS-assoc_C"/>
</dbReference>
<feature type="transmembrane region" description="Helical" evidence="11">
    <location>
        <begin position="186"/>
        <end position="205"/>
    </location>
</feature>
<evidence type="ECO:0000259" key="12">
    <source>
        <dbReference type="PROSITE" id="PS50109"/>
    </source>
</evidence>
<feature type="transmembrane region" description="Helical" evidence="11">
    <location>
        <begin position="12"/>
        <end position="29"/>
    </location>
</feature>
<evidence type="ECO:0000256" key="2">
    <source>
        <dbReference type="ARBA" id="ARBA00004651"/>
    </source>
</evidence>
<dbReference type="PROSITE" id="PS50113">
    <property type="entry name" value="PAC"/>
    <property type="match status" value="1"/>
</dbReference>
<dbReference type="InterPro" id="IPR036097">
    <property type="entry name" value="HisK_dim/P_sf"/>
</dbReference>
<evidence type="ECO:0000256" key="5">
    <source>
        <dbReference type="ARBA" id="ARBA00022553"/>
    </source>
</evidence>
<dbReference type="SMART" id="SM00387">
    <property type="entry name" value="HATPase_c"/>
    <property type="match status" value="1"/>
</dbReference>
<evidence type="ECO:0000256" key="6">
    <source>
        <dbReference type="ARBA" id="ARBA00022679"/>
    </source>
</evidence>
<dbReference type="NCBIfam" id="TIGR00229">
    <property type="entry name" value="sensory_box"/>
    <property type="match status" value="1"/>
</dbReference>
<comment type="catalytic activity">
    <reaction evidence="1">
        <text>ATP + protein L-histidine = ADP + protein N-phospho-L-histidine.</text>
        <dbReference type="EC" id="2.7.13.3"/>
    </reaction>
</comment>
<proteinExistence type="predicted"/>
<dbReference type="PROSITE" id="PS50109">
    <property type="entry name" value="HIS_KIN"/>
    <property type="match status" value="1"/>
</dbReference>
<gene>
    <name evidence="15" type="ORF">ACFOW7_06850</name>
</gene>
<dbReference type="PANTHER" id="PTHR42878:SF15">
    <property type="entry name" value="BACTERIOPHYTOCHROME"/>
    <property type="match status" value="1"/>
</dbReference>
<keyword evidence="7 11" id="KW-0812">Transmembrane</keyword>
<name>A0ABV8MN08_9NEIS</name>
<dbReference type="InterPro" id="IPR000014">
    <property type="entry name" value="PAS"/>
</dbReference>